<keyword evidence="4 6" id="KW-1133">Transmembrane helix</keyword>
<dbReference type="InterPro" id="IPR050367">
    <property type="entry name" value="APC_superfamily"/>
</dbReference>
<feature type="transmembrane region" description="Helical" evidence="6">
    <location>
        <begin position="7"/>
        <end position="33"/>
    </location>
</feature>
<evidence type="ECO:0000256" key="2">
    <source>
        <dbReference type="ARBA" id="ARBA00022475"/>
    </source>
</evidence>
<dbReference type="RefSeq" id="WP_058440615.1">
    <property type="nucleotide sequence ID" value="NZ_CAAAHU010000025.1"/>
</dbReference>
<proteinExistence type="predicted"/>
<feature type="transmembrane region" description="Helical" evidence="6">
    <location>
        <begin position="406"/>
        <end position="426"/>
    </location>
</feature>
<feature type="transmembrane region" description="Helical" evidence="6">
    <location>
        <begin position="273"/>
        <end position="302"/>
    </location>
</feature>
<feature type="transmembrane region" description="Helical" evidence="6">
    <location>
        <begin position="45"/>
        <end position="66"/>
    </location>
</feature>
<dbReference type="EMBL" id="LNXV01000004">
    <property type="protein sequence ID" value="KTC86574.1"/>
    <property type="molecule type" value="Genomic_DNA"/>
</dbReference>
<dbReference type="AlphaFoldDB" id="A0A0W0ST98"/>
<feature type="transmembrane region" description="Helical" evidence="6">
    <location>
        <begin position="323"/>
        <end position="341"/>
    </location>
</feature>
<dbReference type="Gene3D" id="1.20.1740.10">
    <property type="entry name" value="Amino acid/polyamine transporter I"/>
    <property type="match status" value="1"/>
</dbReference>
<evidence type="ECO:0000256" key="4">
    <source>
        <dbReference type="ARBA" id="ARBA00022989"/>
    </source>
</evidence>
<evidence type="ECO:0000256" key="3">
    <source>
        <dbReference type="ARBA" id="ARBA00022692"/>
    </source>
</evidence>
<dbReference type="GO" id="GO:0005886">
    <property type="term" value="C:plasma membrane"/>
    <property type="evidence" value="ECO:0007669"/>
    <property type="project" value="UniProtKB-SubCell"/>
</dbReference>
<organism evidence="7 8">
    <name type="scientific">Legionella brunensis</name>
    <dbReference type="NCBI Taxonomy" id="29422"/>
    <lineage>
        <taxon>Bacteria</taxon>
        <taxon>Pseudomonadati</taxon>
        <taxon>Pseudomonadota</taxon>
        <taxon>Gammaproteobacteria</taxon>
        <taxon>Legionellales</taxon>
        <taxon>Legionellaceae</taxon>
        <taxon>Legionella</taxon>
    </lineage>
</organism>
<name>A0A0W0ST98_9GAMM</name>
<keyword evidence="8" id="KW-1185">Reference proteome</keyword>
<gene>
    <name evidence="7" type="ORF">Lbru_0515</name>
</gene>
<evidence type="ECO:0000256" key="6">
    <source>
        <dbReference type="SAM" id="Phobius"/>
    </source>
</evidence>
<dbReference type="PIRSF" id="PIRSF006060">
    <property type="entry name" value="AA_transporter"/>
    <property type="match status" value="1"/>
</dbReference>
<feature type="transmembrane region" description="Helical" evidence="6">
    <location>
        <begin position="87"/>
        <end position="112"/>
    </location>
</feature>
<dbReference type="PANTHER" id="PTHR42770:SF11">
    <property type="entry name" value="INNER MEMBRANE TRANSPORT PROTEIN YBAT"/>
    <property type="match status" value="1"/>
</dbReference>
<protein>
    <submittedName>
        <fullName evidence="7">Amino acid transporter</fullName>
    </submittedName>
</protein>
<reference evidence="7 8" key="1">
    <citation type="submission" date="2015-11" db="EMBL/GenBank/DDBJ databases">
        <title>Genomic analysis of 38 Legionella species identifies large and diverse effector repertoires.</title>
        <authorList>
            <person name="Burstein D."/>
            <person name="Amaro F."/>
            <person name="Zusman T."/>
            <person name="Lifshitz Z."/>
            <person name="Cohen O."/>
            <person name="Gilbert J.A."/>
            <person name="Pupko T."/>
            <person name="Shuman H.A."/>
            <person name="Segal G."/>
        </authorList>
    </citation>
    <scope>NUCLEOTIDE SEQUENCE [LARGE SCALE GENOMIC DNA]</scope>
    <source>
        <strain evidence="7 8">ATCC 43878</strain>
    </source>
</reference>
<dbReference type="PATRIC" id="fig|29422.6.peg.539"/>
<keyword evidence="2" id="KW-1003">Cell membrane</keyword>
<feature type="transmembrane region" description="Helical" evidence="6">
    <location>
        <begin position="227"/>
        <end position="253"/>
    </location>
</feature>
<comment type="subcellular location">
    <subcellularLocation>
        <location evidence="1">Cell membrane</location>
        <topology evidence="1">Multi-pass membrane protein</topology>
    </subcellularLocation>
</comment>
<feature type="transmembrane region" description="Helical" evidence="6">
    <location>
        <begin position="347"/>
        <end position="369"/>
    </location>
</feature>
<dbReference type="Proteomes" id="UP000054742">
    <property type="component" value="Unassembled WGS sequence"/>
</dbReference>
<dbReference type="InterPro" id="IPR002293">
    <property type="entry name" value="AA/rel_permease1"/>
</dbReference>
<evidence type="ECO:0000313" key="8">
    <source>
        <dbReference type="Proteomes" id="UP000054742"/>
    </source>
</evidence>
<feature type="transmembrane region" description="Helical" evidence="6">
    <location>
        <begin position="118"/>
        <end position="138"/>
    </location>
</feature>
<dbReference type="PANTHER" id="PTHR42770">
    <property type="entry name" value="AMINO ACID TRANSPORTER-RELATED"/>
    <property type="match status" value="1"/>
</dbReference>
<dbReference type="OrthoDB" id="9804700at2"/>
<comment type="caution">
    <text evidence="7">The sequence shown here is derived from an EMBL/GenBank/DDBJ whole genome shotgun (WGS) entry which is preliminary data.</text>
</comment>
<dbReference type="STRING" id="29422.Lbru_0515"/>
<evidence type="ECO:0000256" key="5">
    <source>
        <dbReference type="ARBA" id="ARBA00023136"/>
    </source>
</evidence>
<dbReference type="GO" id="GO:0022857">
    <property type="term" value="F:transmembrane transporter activity"/>
    <property type="evidence" value="ECO:0007669"/>
    <property type="project" value="InterPro"/>
</dbReference>
<feature type="transmembrane region" description="Helical" evidence="6">
    <location>
        <begin position="193"/>
        <end position="215"/>
    </location>
</feature>
<dbReference type="Pfam" id="PF13520">
    <property type="entry name" value="AA_permease_2"/>
    <property type="match status" value="1"/>
</dbReference>
<keyword evidence="3 6" id="KW-0812">Transmembrane</keyword>
<accession>A0A0W0ST98</accession>
<feature type="transmembrane region" description="Helical" evidence="6">
    <location>
        <begin position="150"/>
        <end position="173"/>
    </location>
</feature>
<sequence length="437" mass="47029">MQSKNGLIRALSLGALITYGVGDILGAGVYALIGKIAGHAGPLAWLSFTIAMSVVFLTALSYSELCSRFPKSGGVSIFIQEAFGQEWLSILVGFLLFSATILSMSTLSQAFIGYLRALGFMMPNWLGIAGFLSILLLINVRGIKQSSITNIISTAVEVSGLLMVLAFGCLYLLKTNNQPIVTPPESMPGVGDVLHGAALAFFAFIGFEDLANVAEEVKKPEKNLPRGILYSLGIAGLLYLGVSWVSTAIVPMSELNQSNSPLLEVVSKSYPEMPISLFSVIAIFAVSNSTLVNYITASRLLYGMSKVNLLPKFLQTIHRGYHTPYVAILLIFPLVLGLASFGSLKGLAGSTSAVILTVFSFSSVALIKVKLKERNRKTSAQLFRVPMLVPWLAVILNITAIGFLPFYSIILAAVFIAVGLMIIAFFRMTIRRGEGYS</sequence>
<evidence type="ECO:0000256" key="1">
    <source>
        <dbReference type="ARBA" id="ARBA00004651"/>
    </source>
</evidence>
<feature type="transmembrane region" description="Helical" evidence="6">
    <location>
        <begin position="381"/>
        <end position="400"/>
    </location>
</feature>
<evidence type="ECO:0000313" key="7">
    <source>
        <dbReference type="EMBL" id="KTC86574.1"/>
    </source>
</evidence>
<keyword evidence="5 6" id="KW-0472">Membrane</keyword>